<keyword evidence="2" id="KW-0560">Oxidoreductase</keyword>
<dbReference type="AlphaFoldDB" id="W6UPZ5"/>
<feature type="compositionally biased region" description="Polar residues" evidence="4">
    <location>
        <begin position="235"/>
        <end position="252"/>
    </location>
</feature>
<organism evidence="6 7">
    <name type="scientific">Echinococcus granulosus</name>
    <name type="common">Hydatid tapeworm</name>
    <dbReference type="NCBI Taxonomy" id="6210"/>
    <lineage>
        <taxon>Eukaryota</taxon>
        <taxon>Metazoa</taxon>
        <taxon>Spiralia</taxon>
        <taxon>Lophotrochozoa</taxon>
        <taxon>Platyhelminthes</taxon>
        <taxon>Cestoda</taxon>
        <taxon>Eucestoda</taxon>
        <taxon>Cyclophyllidea</taxon>
        <taxon>Taeniidae</taxon>
        <taxon>Echinococcus</taxon>
        <taxon>Echinococcus granulosus group</taxon>
    </lineage>
</organism>
<dbReference type="SUPFAM" id="SSF55347">
    <property type="entry name" value="Glyceraldehyde-3-phosphate dehydrogenase-like, C-terminal domain"/>
    <property type="match status" value="1"/>
</dbReference>
<evidence type="ECO:0000313" key="7">
    <source>
        <dbReference type="Proteomes" id="UP000019149"/>
    </source>
</evidence>
<dbReference type="KEGG" id="egl:EGR_02307"/>
<comment type="catalytic activity">
    <reaction evidence="3">
        <text>D-glyceraldehyde 3-phosphate + phosphate + NAD(+) = (2R)-3-phospho-glyceroyl phosphate + NADH + H(+)</text>
        <dbReference type="Rhea" id="RHEA:10300"/>
        <dbReference type="ChEBI" id="CHEBI:15378"/>
        <dbReference type="ChEBI" id="CHEBI:43474"/>
        <dbReference type="ChEBI" id="CHEBI:57540"/>
        <dbReference type="ChEBI" id="CHEBI:57604"/>
        <dbReference type="ChEBI" id="CHEBI:57945"/>
        <dbReference type="ChEBI" id="CHEBI:59776"/>
        <dbReference type="EC" id="1.2.1.12"/>
    </reaction>
</comment>
<proteinExistence type="inferred from homology"/>
<feature type="compositionally biased region" description="Polar residues" evidence="4">
    <location>
        <begin position="392"/>
        <end position="404"/>
    </location>
</feature>
<feature type="domain" description="Glyceraldehyde 3-phosphate dehydrogenase catalytic" evidence="5">
    <location>
        <begin position="743"/>
        <end position="856"/>
    </location>
</feature>
<feature type="region of interest" description="Disordered" evidence="4">
    <location>
        <begin position="211"/>
        <end position="252"/>
    </location>
</feature>
<evidence type="ECO:0000313" key="6">
    <source>
        <dbReference type="EMBL" id="EUB62866.1"/>
    </source>
</evidence>
<name>W6UPZ5_ECHGR</name>
<feature type="region of interest" description="Disordered" evidence="4">
    <location>
        <begin position="385"/>
        <end position="404"/>
    </location>
</feature>
<reference evidence="6 7" key="1">
    <citation type="journal article" date="2013" name="Nat. Genet.">
        <title>The genome of the hydatid tapeworm Echinococcus granulosus.</title>
        <authorList>
            <person name="Zheng H."/>
            <person name="Zhang W."/>
            <person name="Zhang L."/>
            <person name="Zhang Z."/>
            <person name="Li J."/>
            <person name="Lu G."/>
            <person name="Zhu Y."/>
            <person name="Wang Y."/>
            <person name="Huang Y."/>
            <person name="Liu J."/>
            <person name="Kang H."/>
            <person name="Chen J."/>
            <person name="Wang L."/>
            <person name="Chen A."/>
            <person name="Yu S."/>
            <person name="Gao Z."/>
            <person name="Jin L."/>
            <person name="Gu W."/>
            <person name="Wang Z."/>
            <person name="Zhao L."/>
            <person name="Shi B."/>
            <person name="Wen H."/>
            <person name="Lin R."/>
            <person name="Jones M.K."/>
            <person name="Brejova B."/>
            <person name="Vinar T."/>
            <person name="Zhao G."/>
            <person name="McManus D.P."/>
            <person name="Chen Z."/>
            <person name="Zhou Y."/>
            <person name="Wang S."/>
        </authorList>
    </citation>
    <scope>NUCLEOTIDE SEQUENCE [LARGE SCALE GENOMIC DNA]</scope>
</reference>
<feature type="compositionally biased region" description="Low complexity" evidence="4">
    <location>
        <begin position="211"/>
        <end position="222"/>
    </location>
</feature>
<dbReference type="Gene3D" id="3.40.50.720">
    <property type="entry name" value="NAD(P)-binding Rossmann-like Domain"/>
    <property type="match status" value="1"/>
</dbReference>
<protein>
    <submittedName>
        <fullName evidence="6">Glyceraldehyde-3-phosphate dehydrogenase</fullName>
    </submittedName>
</protein>
<dbReference type="InterPro" id="IPR036291">
    <property type="entry name" value="NAD(P)-bd_dom_sf"/>
</dbReference>
<dbReference type="OrthoDB" id="6227380at2759"/>
<evidence type="ECO:0000256" key="2">
    <source>
        <dbReference type="ARBA" id="ARBA00023002"/>
    </source>
</evidence>
<feature type="region of interest" description="Disordered" evidence="4">
    <location>
        <begin position="485"/>
        <end position="506"/>
    </location>
</feature>
<gene>
    <name evidence="6" type="ORF">EGR_02307</name>
</gene>
<dbReference type="InterPro" id="IPR020831">
    <property type="entry name" value="GlycerAld/Erythrose_P_DH"/>
</dbReference>
<dbReference type="GeneID" id="36338022"/>
<feature type="region of interest" description="Disordered" evidence="4">
    <location>
        <begin position="331"/>
        <end position="373"/>
    </location>
</feature>
<dbReference type="Proteomes" id="UP000019149">
    <property type="component" value="Unassembled WGS sequence"/>
</dbReference>
<feature type="region of interest" description="Disordered" evidence="4">
    <location>
        <begin position="567"/>
        <end position="592"/>
    </location>
</feature>
<comment type="caution">
    <text evidence="6">The sequence shown here is derived from an EMBL/GenBank/DDBJ whole genome shotgun (WGS) entry which is preliminary data.</text>
</comment>
<dbReference type="Gene3D" id="3.30.360.10">
    <property type="entry name" value="Dihydrodipicolinate Reductase, domain 2"/>
    <property type="match status" value="2"/>
</dbReference>
<feature type="region of interest" description="Disordered" evidence="4">
    <location>
        <begin position="426"/>
        <end position="460"/>
    </location>
</feature>
<comment type="similarity">
    <text evidence="1">Belongs to the glyceraldehyde-3-phosphate dehydrogenase family.</text>
</comment>
<dbReference type="PANTHER" id="PTHR10836:SF76">
    <property type="entry name" value="GLYCERALDEHYDE-3-PHOSPHATE DEHYDROGENASE-RELATED"/>
    <property type="match status" value="1"/>
</dbReference>
<sequence length="1013" mass="112499">MDFVKRLQIYGLDSGIPYQFPVADLMGSKPDLIAGVGDPLIYRTICTKKSSTLPFFVRQLENAISEAEKSVSFKTNLLKWAIKADNLTMALSQAQFIILKSSEIEMLKNVHQRITNWEENSKGVSQRQCEDGVITLLKRGLHLIEDVPSSALYAEFKQLAECLGDDADESFDIFQLKTIGKDEKMCLIRKFIMEMCMETPLPEGMQQIAFGESSARSSSGARTVGKSPDVGDYSSLPSKYQDSAFSNKDMNEVSPSGENLIIQKEVPVVPEVPLTQLVSNEIPDSNERPQLVASTAKTTSYYSSQFQSLWFRNDTSKTLLLEKVSLTPATKSNARARKNDSLSAGRRSFDQLDKKSVTVEPNAPPGEERDNLRIAATSVEGFRGNFARGNNDLRSSTGGHHYNEFQQGLLTSPHVPLDSEEIITKEETRVESEGNHVSSSSSSDREKAPYPWTTDSNGESAFRGSAPIIPWYQQRLNQGNLWCQRSSEAEEPGRTSVGGSLSRSNTNRQSLRSFLFNGNAEQNVGSKKTKEEVAPVTPLMVPPSGDERSISRNSSLSSISPFRPYDDNVFNGTPRSHSPAAKLHRSRSTSETSDVAVIGVRERVIELQHRSATASPSAATKQHFPPLSLIPQLRQRKSELTVDWLERLEGQLKQYMESSCHEYNVILRWILSCGSRQEDSYAATSLQTSVEDLKHLSGGRARKVVVVGDTVDIPIIFYPISYRKYQRGCSIISAGSADALAFATLLYLLEKEFGIIEGMATLVTGYSSNQRIVDGPNSNEWRLGRGAAQSIIPYNLNRVLHTISQSMPDMAEKISITGCSVPVDSGSAIDFTCRLSRPVASVSELADILRESNTLKTLEVIHTKCQPGWLLSQWCPEIPELNKSDLPEVDCTADPNTIKRFNAQKILDSTAEEEVCLEAKRETKISRLTAPEPLPQKSVGLASGVVHFWQNEDNRCVGRDILSSDCMMTLDVHSCLLIPDGSLIKLIAWYDRDMSFCKRILDLLVYMRHVDHS</sequence>
<dbReference type="STRING" id="6210.W6UPZ5"/>
<dbReference type="GO" id="GO:0006096">
    <property type="term" value="P:glycolytic process"/>
    <property type="evidence" value="ECO:0007669"/>
    <property type="project" value="TreeGrafter"/>
</dbReference>
<dbReference type="EMBL" id="APAU02000010">
    <property type="protein sequence ID" value="EUB62866.1"/>
    <property type="molecule type" value="Genomic_DNA"/>
</dbReference>
<feature type="compositionally biased region" description="Basic and acidic residues" evidence="4">
    <location>
        <begin position="347"/>
        <end position="357"/>
    </location>
</feature>
<accession>W6UPZ5</accession>
<evidence type="ECO:0000256" key="1">
    <source>
        <dbReference type="ARBA" id="ARBA00007406"/>
    </source>
</evidence>
<feature type="region of interest" description="Disordered" evidence="4">
    <location>
        <begin position="537"/>
        <end position="556"/>
    </location>
</feature>
<dbReference type="SUPFAM" id="SSF51735">
    <property type="entry name" value="NAD(P)-binding Rossmann-fold domains"/>
    <property type="match status" value="1"/>
</dbReference>
<evidence type="ECO:0000256" key="4">
    <source>
        <dbReference type="SAM" id="MobiDB-lite"/>
    </source>
</evidence>
<keyword evidence="7" id="KW-1185">Reference proteome</keyword>
<feature type="compositionally biased region" description="Polar residues" evidence="4">
    <location>
        <begin position="497"/>
        <end position="506"/>
    </location>
</feature>
<dbReference type="Pfam" id="PF02800">
    <property type="entry name" value="Gp_dh_C"/>
    <property type="match status" value="1"/>
</dbReference>
<evidence type="ECO:0000256" key="3">
    <source>
        <dbReference type="ARBA" id="ARBA00047698"/>
    </source>
</evidence>
<dbReference type="PANTHER" id="PTHR10836">
    <property type="entry name" value="GLYCERALDEHYDE 3-PHOSPHATE DEHYDROGENASE"/>
    <property type="match status" value="1"/>
</dbReference>
<dbReference type="GO" id="GO:0004365">
    <property type="term" value="F:glyceraldehyde-3-phosphate dehydrogenase (NAD+) (phosphorylating) activity"/>
    <property type="evidence" value="ECO:0007669"/>
    <property type="project" value="UniProtKB-EC"/>
</dbReference>
<dbReference type="InterPro" id="IPR020829">
    <property type="entry name" value="GlycerAld_3-P_DH_cat"/>
</dbReference>
<dbReference type="GO" id="GO:0005829">
    <property type="term" value="C:cytosol"/>
    <property type="evidence" value="ECO:0007669"/>
    <property type="project" value="TreeGrafter"/>
</dbReference>
<dbReference type="RefSeq" id="XP_024354062.1">
    <property type="nucleotide sequence ID" value="XM_024491556.1"/>
</dbReference>
<evidence type="ECO:0000259" key="5">
    <source>
        <dbReference type="Pfam" id="PF02800"/>
    </source>
</evidence>
<dbReference type="CTD" id="36338022"/>